<dbReference type="AlphaFoldDB" id="Q31J49"/>
<feature type="chain" id="PRO_5004220224" description="Lipocalin-like domain-containing protein" evidence="1">
    <location>
        <begin position="21"/>
        <end position="148"/>
    </location>
</feature>
<dbReference type="eggNOG" id="ENOG50319ZG">
    <property type="taxonomic scope" value="Bacteria"/>
</dbReference>
<reference evidence="2" key="1">
    <citation type="submission" date="2006-07" db="EMBL/GenBank/DDBJ databases">
        <title>Complete sequence of Thiomicrospira crunogena XCL-2.</title>
        <authorList>
            <consortium name="US DOE Joint Genome Institute"/>
            <person name="Copeland A."/>
            <person name="Lucas S."/>
            <person name="Lapidus A."/>
            <person name="Barry K."/>
            <person name="Detter J.C."/>
            <person name="Glavina del Rio T."/>
            <person name="Hammon N."/>
            <person name="Israni S."/>
            <person name="Dalin E."/>
            <person name="Tice H."/>
            <person name="Pitluck S."/>
            <person name="Chain P."/>
            <person name="Malfatti S."/>
            <person name="Shin M."/>
            <person name="Vergez L."/>
            <person name="Schmutz J."/>
            <person name="Larimer F."/>
            <person name="Land M."/>
            <person name="Hauser L."/>
            <person name="Kyrpides N."/>
            <person name="Lykidis A."/>
            <person name="Scott K.M."/>
            <person name="Sievert S."/>
            <person name="Kerfeld C."/>
            <person name="Freyermuth S."/>
            <person name="Dobrinski K."/>
            <person name="Boller A."/>
            <person name="Fitzpatrick K."/>
            <person name="Thoma P."/>
            <person name="Moore J."/>
            <person name="Richardson P."/>
        </authorList>
    </citation>
    <scope>NUCLEOTIDE SEQUENCE</scope>
    <source>
        <strain evidence="2">XCL-2</strain>
    </source>
</reference>
<dbReference type="EMBL" id="CP000109">
    <property type="protein sequence ID" value="ABB40824.1"/>
    <property type="molecule type" value="Genomic_DNA"/>
</dbReference>
<dbReference type="HOGENOM" id="CLU_1757983_0_0_6"/>
<name>Q31J49_HYDCU</name>
<proteinExistence type="predicted"/>
<keyword evidence="1" id="KW-0732">Signal</keyword>
<evidence type="ECO:0000313" key="2">
    <source>
        <dbReference type="EMBL" id="ABB40824.1"/>
    </source>
</evidence>
<evidence type="ECO:0000256" key="1">
    <source>
        <dbReference type="SAM" id="SignalP"/>
    </source>
</evidence>
<sequence>MNKTIMLVLIGMMVTPFVMAQDLTGEWVSVETWGVKNGQGQHRLSNPKSRWIDRCEIDEEQPANLDPKCKMQLTITEQSKDGRSFYGKRCSVNKCEPIMGVVKTNGDILMADEDGYFDVTMQGEMMELCYLEASQKFQIAVCEHLVKK</sequence>
<dbReference type="OrthoDB" id="5465216at2"/>
<protein>
    <recommendedName>
        <fullName evidence="3">Lipocalin-like domain-containing protein</fullName>
    </recommendedName>
</protein>
<evidence type="ECO:0008006" key="3">
    <source>
        <dbReference type="Google" id="ProtNLM"/>
    </source>
</evidence>
<accession>Q31J49</accession>
<dbReference type="STRING" id="317025.Tcr_0228"/>
<gene>
    <name evidence="2" type="ordered locus">Tcr_0228</name>
</gene>
<organism evidence="2">
    <name type="scientific">Hydrogenovibrio crunogenus (strain DSM 25203 / XCL-2)</name>
    <name type="common">Thiomicrospira crunogena</name>
    <dbReference type="NCBI Taxonomy" id="317025"/>
    <lineage>
        <taxon>Bacteria</taxon>
        <taxon>Pseudomonadati</taxon>
        <taxon>Pseudomonadota</taxon>
        <taxon>Gammaproteobacteria</taxon>
        <taxon>Thiotrichales</taxon>
        <taxon>Piscirickettsiaceae</taxon>
        <taxon>Hydrogenovibrio</taxon>
    </lineage>
</organism>
<dbReference type="KEGG" id="tcx:Tcr_0228"/>
<feature type="signal peptide" evidence="1">
    <location>
        <begin position="1"/>
        <end position="20"/>
    </location>
</feature>